<organism evidence="1 2">
    <name type="scientific">Brachionus plicatilis</name>
    <name type="common">Marine rotifer</name>
    <name type="synonym">Brachionus muelleri</name>
    <dbReference type="NCBI Taxonomy" id="10195"/>
    <lineage>
        <taxon>Eukaryota</taxon>
        <taxon>Metazoa</taxon>
        <taxon>Spiralia</taxon>
        <taxon>Gnathifera</taxon>
        <taxon>Rotifera</taxon>
        <taxon>Eurotatoria</taxon>
        <taxon>Monogononta</taxon>
        <taxon>Pseudotrocha</taxon>
        <taxon>Ploima</taxon>
        <taxon>Brachionidae</taxon>
        <taxon>Brachionus</taxon>
    </lineage>
</organism>
<evidence type="ECO:0000313" key="2">
    <source>
        <dbReference type="Proteomes" id="UP000276133"/>
    </source>
</evidence>
<dbReference type="EMBL" id="REGN01004799">
    <property type="protein sequence ID" value="RNA16139.1"/>
    <property type="molecule type" value="Genomic_DNA"/>
</dbReference>
<reference evidence="1 2" key="1">
    <citation type="journal article" date="2018" name="Sci. Rep.">
        <title>Genomic signatures of local adaptation to the degree of environmental predictability in rotifers.</title>
        <authorList>
            <person name="Franch-Gras L."/>
            <person name="Hahn C."/>
            <person name="Garcia-Roger E.M."/>
            <person name="Carmona M.J."/>
            <person name="Serra M."/>
            <person name="Gomez A."/>
        </authorList>
    </citation>
    <scope>NUCLEOTIDE SEQUENCE [LARGE SCALE GENOMIC DNA]</scope>
    <source>
        <strain evidence="1">HYR1</strain>
    </source>
</reference>
<name>A0A3M7QY43_BRAPC</name>
<keyword evidence="2" id="KW-1185">Reference proteome</keyword>
<proteinExistence type="predicted"/>
<comment type="caution">
    <text evidence="1">The sequence shown here is derived from an EMBL/GenBank/DDBJ whole genome shotgun (WGS) entry which is preliminary data.</text>
</comment>
<dbReference type="AlphaFoldDB" id="A0A3M7QY43"/>
<gene>
    <name evidence="1" type="ORF">BpHYR1_022278</name>
</gene>
<evidence type="ECO:0000313" key="1">
    <source>
        <dbReference type="EMBL" id="RNA16139.1"/>
    </source>
</evidence>
<dbReference type="Proteomes" id="UP000276133">
    <property type="component" value="Unassembled WGS sequence"/>
</dbReference>
<accession>A0A3M7QY43</accession>
<protein>
    <submittedName>
        <fullName evidence="1">Uncharacterized protein</fullName>
    </submittedName>
</protein>
<sequence>MQNSVDTKEPERIDLVKFFYENEINATVPSSGQAWCVGPVEMFTFRSAYDFGKLYIDNYIHLTKEVEPNFWSLASQFLIEPIAEALHDVLGHSSYCPFIVRNISNSTNQRNIDFGVENRLNEFSIYGEVSYSDEDIAELITDCVIKKKLSIENYFADKYKPNEKINWDSSVDKEDIKKCFFENNMVKYGKKILLHKRITTENCMQALNFELDLEKIQSDKSGLIAISIPIESLKFACKIE</sequence>